<feature type="domain" description="U3 small nucleolar RNA-associated protein 15 C-terminal" evidence="10">
    <location>
        <begin position="436"/>
        <end position="549"/>
    </location>
</feature>
<comment type="subcellular location">
    <subcellularLocation>
        <location evidence="1">Nucleus</location>
        <location evidence="1">Nucleolus</location>
    </subcellularLocation>
</comment>
<evidence type="ECO:0000256" key="5">
    <source>
        <dbReference type="ARBA" id="ARBA00022737"/>
    </source>
</evidence>
<dbReference type="SUPFAM" id="SSF50978">
    <property type="entry name" value="WD40 repeat-like"/>
    <property type="match status" value="1"/>
</dbReference>
<evidence type="ECO:0000259" key="10">
    <source>
        <dbReference type="Pfam" id="PF09384"/>
    </source>
</evidence>
<dbReference type="Gene3D" id="2.130.10.10">
    <property type="entry name" value="YVTN repeat-like/Quinoprotein amine dehydrogenase"/>
    <property type="match status" value="2"/>
</dbReference>
<dbReference type="SMART" id="SM00320">
    <property type="entry name" value="WD40"/>
    <property type="match status" value="5"/>
</dbReference>
<feature type="repeat" description="WD" evidence="8">
    <location>
        <begin position="116"/>
        <end position="157"/>
    </location>
</feature>
<protein>
    <recommendedName>
        <fullName evidence="2">U3 small nucleolar RNA-associated protein 15 homolog</fullName>
    </recommendedName>
</protein>
<dbReference type="EMBL" id="LUCH01004296">
    <property type="protein sequence ID" value="KAF5399161.1"/>
    <property type="molecule type" value="Genomic_DNA"/>
</dbReference>
<dbReference type="PROSITE" id="PS00678">
    <property type="entry name" value="WD_REPEATS_1"/>
    <property type="match status" value="1"/>
</dbReference>
<name>A0A8J4SVI3_9TREM</name>
<evidence type="ECO:0000313" key="12">
    <source>
        <dbReference type="Proteomes" id="UP000748531"/>
    </source>
</evidence>
<dbReference type="GO" id="GO:0045943">
    <property type="term" value="P:positive regulation of transcription by RNA polymerase I"/>
    <property type="evidence" value="ECO:0007669"/>
    <property type="project" value="TreeGrafter"/>
</dbReference>
<feature type="compositionally biased region" description="Basic residues" evidence="9">
    <location>
        <begin position="628"/>
        <end position="641"/>
    </location>
</feature>
<evidence type="ECO:0000256" key="1">
    <source>
        <dbReference type="ARBA" id="ARBA00004604"/>
    </source>
</evidence>
<sequence length="667" mass="74557">MTFQGYSVVAPYECVTDKVNVWERYSNGITPQINGRVSSLTVCQKKPYKFAVPSGHKKIYMYKCDGDKLYRKLSGFGTRVSCCEFRGDGKLIAVGEEGGVLRICTTDKNGYHLRKIDAHKGSVNAVSFFADQQRTASVGSDGVVRIWDVTLGSKLIQLSLSNSKESAKALVVGHKDPNLLCAGNFAGDVCIYDIRQQKPVNTFKLPDAISAMALNSIDQQLVIATSCFVHVLDLPSASFLPLSSDSSLTREDGHGLRLHYKLITELCIVQHPDPRQDEVLLSVSLDKTLKVTHLTDFSNLHQMRCLLPLSAVAATPNCETIVIGGEKGFVKIRHLSPHDQQALEAGKHVVGKSKQPPDVEEEVDPLERLASAFSGRWRGGDRSIAMTTDEWLSQPFDGPRRGPKDWVDTGRPNGSAISEVPLIHETSEISRDGRRFYFDNEDRQPFTRIDRFLTRFSHTQALTAVMRPRLLASKSRQPAFANMRTQLLLAVGVIRELVRRNTLEAAVAGRDGRQLSRLLQFVRRNVWRNDCATACLELYNCILNIYAADELVRLPEFFKTNSVLRRLSNNMHSVASCAEFIRHNLAYCESPPVPVPERQNDLAHLKASSNSDQNPKRVPKVRGETIRSHPRKSAVFRKKRLHSESTLPELSPNPVKPSRPSKKLRSL</sequence>
<keyword evidence="6" id="KW-0539">Nucleus</keyword>
<evidence type="ECO:0000256" key="6">
    <source>
        <dbReference type="ARBA" id="ARBA00023242"/>
    </source>
</evidence>
<keyword evidence="3" id="KW-0698">rRNA processing</keyword>
<feature type="region of interest" description="Disordered" evidence="9">
    <location>
        <begin position="605"/>
        <end position="667"/>
    </location>
</feature>
<dbReference type="AlphaFoldDB" id="A0A8J4SVI3"/>
<dbReference type="InterPro" id="IPR015943">
    <property type="entry name" value="WD40/YVTN_repeat-like_dom_sf"/>
</dbReference>
<dbReference type="GO" id="GO:0006364">
    <property type="term" value="P:rRNA processing"/>
    <property type="evidence" value="ECO:0007669"/>
    <property type="project" value="UniProtKB-KW"/>
</dbReference>
<dbReference type="Proteomes" id="UP000748531">
    <property type="component" value="Unassembled WGS sequence"/>
</dbReference>
<evidence type="ECO:0000256" key="4">
    <source>
        <dbReference type="ARBA" id="ARBA00022574"/>
    </source>
</evidence>
<evidence type="ECO:0000256" key="3">
    <source>
        <dbReference type="ARBA" id="ARBA00022552"/>
    </source>
</evidence>
<gene>
    <name evidence="11" type="ORF">PHET_07734</name>
</gene>
<dbReference type="GO" id="GO:0005730">
    <property type="term" value="C:nucleolus"/>
    <property type="evidence" value="ECO:0007669"/>
    <property type="project" value="UniProtKB-SubCell"/>
</dbReference>
<dbReference type="InterPro" id="IPR001680">
    <property type="entry name" value="WD40_rpt"/>
</dbReference>
<keyword evidence="5" id="KW-0677">Repeat</keyword>
<dbReference type="PROSITE" id="PS50294">
    <property type="entry name" value="WD_REPEATS_REGION"/>
    <property type="match status" value="1"/>
</dbReference>
<evidence type="ECO:0000256" key="9">
    <source>
        <dbReference type="SAM" id="MobiDB-lite"/>
    </source>
</evidence>
<dbReference type="PANTHER" id="PTHR19924">
    <property type="entry name" value="UTP15 U3 SMALL NUCLEOLAR RNA-ASSOCIATED PROTEIN 15 FAMILY MEMBER"/>
    <property type="match status" value="1"/>
</dbReference>
<dbReference type="InterPro" id="IPR018983">
    <property type="entry name" value="U3_snoRNA-assocProt_15_C"/>
</dbReference>
<evidence type="ECO:0000313" key="11">
    <source>
        <dbReference type="EMBL" id="KAF5399161.1"/>
    </source>
</evidence>
<keyword evidence="12" id="KW-1185">Reference proteome</keyword>
<dbReference type="Pfam" id="PF00400">
    <property type="entry name" value="WD40"/>
    <property type="match status" value="1"/>
</dbReference>
<dbReference type="Pfam" id="PF09384">
    <property type="entry name" value="UTP15_C"/>
    <property type="match status" value="1"/>
</dbReference>
<comment type="function">
    <text evidence="7">Ribosome biogenesis factor. Involved in nucleolar processing of pre-18S ribosomal RNA. Required for optimal pre-ribosomal RNA transcription by RNA polymerase I. Part of the small subunit (SSU) processome, first precursor of the small eukaryotic ribosomal subunit. During the assembly of the SSU processome in the nucleolus, many ribosome biogenesis factors, an RNA chaperone and ribosomal proteins associate with the nascent pre-rRNA and work in concert to generate RNA folding, modifications, rearrangements and cleavage as well as targeted degradation of pre-ribosomal RNA by the RNA exosome.</text>
</comment>
<dbReference type="PANTHER" id="PTHR19924:SF26">
    <property type="entry name" value="U3 SMALL NUCLEOLAR RNA-ASSOCIATED PROTEIN 15 HOMOLOG"/>
    <property type="match status" value="1"/>
</dbReference>
<proteinExistence type="predicted"/>
<dbReference type="InterPro" id="IPR036322">
    <property type="entry name" value="WD40_repeat_dom_sf"/>
</dbReference>
<reference evidence="11" key="1">
    <citation type="submission" date="2019-05" db="EMBL/GenBank/DDBJ databases">
        <title>Annotation for the trematode Paragonimus heterotremus.</title>
        <authorList>
            <person name="Choi Y.-J."/>
        </authorList>
    </citation>
    <scope>NUCLEOTIDE SEQUENCE</scope>
    <source>
        <strain evidence="11">LC</strain>
    </source>
</reference>
<evidence type="ECO:0000256" key="8">
    <source>
        <dbReference type="PROSITE-ProRule" id="PRU00221"/>
    </source>
</evidence>
<accession>A0A8J4SVI3</accession>
<dbReference type="InterPro" id="IPR019775">
    <property type="entry name" value="WD40_repeat_CS"/>
</dbReference>
<evidence type="ECO:0000256" key="2">
    <source>
        <dbReference type="ARBA" id="ARBA00018260"/>
    </source>
</evidence>
<evidence type="ECO:0000256" key="7">
    <source>
        <dbReference type="ARBA" id="ARBA00045437"/>
    </source>
</evidence>
<dbReference type="PROSITE" id="PS50082">
    <property type="entry name" value="WD_REPEATS_2"/>
    <property type="match status" value="1"/>
</dbReference>
<comment type="caution">
    <text evidence="11">The sequence shown here is derived from an EMBL/GenBank/DDBJ whole genome shotgun (WGS) entry which is preliminary data.</text>
</comment>
<organism evidence="11 12">
    <name type="scientific">Paragonimus heterotremus</name>
    <dbReference type="NCBI Taxonomy" id="100268"/>
    <lineage>
        <taxon>Eukaryota</taxon>
        <taxon>Metazoa</taxon>
        <taxon>Spiralia</taxon>
        <taxon>Lophotrochozoa</taxon>
        <taxon>Platyhelminthes</taxon>
        <taxon>Trematoda</taxon>
        <taxon>Digenea</taxon>
        <taxon>Plagiorchiida</taxon>
        <taxon>Troglotremata</taxon>
        <taxon>Troglotrematidae</taxon>
        <taxon>Paragonimus</taxon>
    </lineage>
</organism>
<keyword evidence="4 8" id="KW-0853">WD repeat</keyword>
<dbReference type="OrthoDB" id="431715at2759"/>